<reference evidence="12" key="1">
    <citation type="submission" date="2021-09" db="EMBL/GenBank/DDBJ databases">
        <title>The genome of Mauremys mutica provides insights into the evolution of semi-aquatic lifestyle.</title>
        <authorList>
            <person name="Gong S."/>
            <person name="Gao Y."/>
        </authorList>
    </citation>
    <scope>NUCLEOTIDE SEQUENCE</scope>
    <source>
        <strain evidence="12">MM-2020</strain>
        <tissue evidence="12">Muscle</tissue>
    </source>
</reference>
<keyword evidence="8" id="KW-0325">Glycoprotein</keyword>
<dbReference type="InterPro" id="IPR048848">
    <property type="entry name" value="C3_CUB2"/>
</dbReference>
<dbReference type="PROSITE" id="PS01178">
    <property type="entry name" value="ANAPHYLATOXIN_2"/>
    <property type="match status" value="1"/>
</dbReference>
<proteinExistence type="inferred from homology"/>
<dbReference type="PANTHER" id="PTHR11412:SF111">
    <property type="entry name" value="VENOM FACTOR"/>
    <property type="match status" value="1"/>
</dbReference>
<dbReference type="InterPro" id="IPR036595">
    <property type="entry name" value="A-macroglobulin_rcpt-bd_sf"/>
</dbReference>
<dbReference type="InterPro" id="IPR011625">
    <property type="entry name" value="A2M_N_BRD"/>
</dbReference>
<dbReference type="Gene3D" id="1.50.10.20">
    <property type="match status" value="1"/>
</dbReference>
<dbReference type="Pfam" id="PF17790">
    <property type="entry name" value="MG1"/>
    <property type="match status" value="1"/>
</dbReference>
<evidence type="ECO:0000259" key="11">
    <source>
        <dbReference type="PROSITE" id="PS01178"/>
    </source>
</evidence>
<dbReference type="SUPFAM" id="SSF48239">
    <property type="entry name" value="Terpenoid cyclases/Protein prenyltransferases"/>
    <property type="match status" value="1"/>
</dbReference>
<feature type="region of interest" description="Disordered" evidence="9">
    <location>
        <begin position="1378"/>
        <end position="1415"/>
    </location>
</feature>
<evidence type="ECO:0000256" key="3">
    <source>
        <dbReference type="ARBA" id="ARBA00022525"/>
    </source>
</evidence>
<dbReference type="Pfam" id="PF17789">
    <property type="entry name" value="MG4"/>
    <property type="match status" value="1"/>
</dbReference>
<keyword evidence="3" id="KW-0964">Secreted</keyword>
<dbReference type="Gene3D" id="2.60.40.1940">
    <property type="match status" value="1"/>
</dbReference>
<name>A0A9D3XB62_9SAUR</name>
<dbReference type="InterPro" id="IPR018081">
    <property type="entry name" value="Anaphylatoxin_comp_syst"/>
</dbReference>
<dbReference type="InterPro" id="IPR041425">
    <property type="entry name" value="C3/4/5_MG1"/>
</dbReference>
<dbReference type="PANTHER" id="PTHR11412">
    <property type="entry name" value="MACROGLOBULIN / COMPLEMENT"/>
    <property type="match status" value="1"/>
</dbReference>
<dbReference type="CDD" id="cd00017">
    <property type="entry name" value="ANATO"/>
    <property type="match status" value="1"/>
</dbReference>
<evidence type="ECO:0000256" key="4">
    <source>
        <dbReference type="ARBA" id="ARBA00022690"/>
    </source>
</evidence>
<dbReference type="Gene3D" id="2.60.120.1540">
    <property type="match status" value="1"/>
</dbReference>
<dbReference type="Gene3D" id="6.20.50.160">
    <property type="match status" value="1"/>
</dbReference>
<comment type="subcellular location">
    <subcellularLocation>
        <location evidence="1">Secreted</location>
    </subcellularLocation>
</comment>
<dbReference type="SMART" id="SM01359">
    <property type="entry name" value="A2M_N_2"/>
    <property type="match status" value="1"/>
</dbReference>
<dbReference type="Pfam" id="PF21308">
    <property type="entry name" value="C3_CUB2"/>
    <property type="match status" value="1"/>
</dbReference>
<feature type="region of interest" description="Disordered" evidence="9">
    <location>
        <begin position="1546"/>
        <end position="1574"/>
    </location>
</feature>
<dbReference type="FunFam" id="2.60.40.1940:FF:000001">
    <property type="entry name" value="Complement component C3"/>
    <property type="match status" value="1"/>
</dbReference>
<feature type="signal peptide" evidence="10">
    <location>
        <begin position="1"/>
        <end position="25"/>
    </location>
</feature>
<dbReference type="Gene3D" id="2.60.40.1930">
    <property type="match status" value="3"/>
</dbReference>
<keyword evidence="4" id="KW-0646">Protease inhibitor</keyword>
<dbReference type="InterPro" id="IPR001599">
    <property type="entry name" value="Macroglobln_a2"/>
</dbReference>
<accession>A0A9D3XB62</accession>
<dbReference type="Gene3D" id="2.60.40.10">
    <property type="entry name" value="Immunoglobulins"/>
    <property type="match status" value="2"/>
</dbReference>
<sequence length="1574" mass="174925">MGTRVLSLLGAVLLLLLLAPRLGQAAPMYFLAAPNILRVGSEENVVLQAQAQEGSLTQDVRVHVRLFDFPRRATMLQEKVVWLSKANDFLAMATVQVPEQYVSEGTEKQYVVVQATFGDVPLEKYVLISPHTGYTFVQTDKPIYTPDQTVNYRVFAVNHRMDPLQANCLIVIQSPEGITVSSTTRNLEKGLYTGTFRMPEHVSLGTWRIVTRFQSSPQQPQSTEFEVKEYELPSFDVLLTPTKKFFYLSDESLTVTIEARFVFNEPVDGYALAIFGVRTETQKIPLQNSLQRIELKDGTARATLTGQVLRESFAKPEELLDAFIFVNVTVFSSGGDMMQADNSEVRIVSSPYSIRFVRTPGFFKPGMPFNFRVYVTNPDGSPASAVPVCSGDQKRTTKEGLASMVLNTQHGSERLEVQVETCGPLEPPAQQAKATKTILAYETQKSSGHLLHIGVETQEAQVGTPLRVSFHTDPQSSAAEQFTILLLSKGRIVRAWTQTRSLGAIVTAWTLDVEPELLPSFRIVAFYYLPGSAELVADAVWVDVADGCMGTLRVGPQSKEDERKVFRPQREFKLEVTGDPQAVVGLVAVDKALFALNKKNKLSQKKVWDTVEGHDIACTAGSGQNHVGVFTDAGLDVATSLGISTKARTDLRCPQPAARRRRRSLQTLQKKQHKVDQYKTALERRCCEAGIQENPMGHSCEQRTSRVHLGPACLAAFLDCCRFARTLPREERTKLLLGKTSEDEECEDEDEECGGSPVVRSYFPESWLWEKFVLAEAAPLQTGLARHLISKYLPDSITTWHILAVSLRKDKGLCVSEPYEVVVKVPFFVDLRLPYSVVRNEQVELRAVVHNYHEEELQVQVEFPYQEQLCSPARQKKSFRQKLRVPRGSSRAVRVVVVPLELGSVMVEVKALALGLGFRDNVRRMLNVQAGGEIRRLSQSIILNPKGQLQQELVRSRHLENLVPDTDAEVFISVQGDLLGETLVGGLQGSTLQKLITLPNGCVEQNIFSVTPNIILTHYLDTTKQWDQIGVELRDQAVQNIAHGYTRQRGYRERDGSYKPYQGSTGSTWLTAYILKVFAMALPLGTRIDPSELCASARWLIGQRQEASGCFREDAAIYTRAMQGGYHGSNADASLTAFVLVALKEAESICRNHVNELPHGLQKAQGYLESRLRSLQNPYSVAISSYALALVNSPLANAVLDDFASHNRTHWPVDQHTARSLYSIEATAYGLLQKLTLGRFEETHPIVRWLVESREFGGGYESTQTTVIGMQALAQYRAAIPPEQAVDLKVQVSVPTRRLTERWDIDNTNAYLQRSSSKKFYAQEDLNITASGTGTGTVTLLTVYHTLPPARELECQAFWLAVSVEEVPEGTAGGCLLPWEPLPVPEPRPGRNGAPPPEGRRRPRGPSPIAGPCTNPALWLHRREEARRHQHLPAPAPGPVPGAAGCHNDHHRHLLADRLRAQPERAQAAHQRRGAVLLPLREQRHRQQQLRRPLLQPDFQSDGHGSRVPDSPACAAGDAAAGCGHHLRVLRACPEMQPLLQRAARERAAEEDLPGGGVQMCRRQLPSDDLSPVR</sequence>
<keyword evidence="5 10" id="KW-0732">Signal</keyword>
<feature type="domain" description="Anaphylatoxin-like" evidence="11">
    <location>
        <begin position="686"/>
        <end position="721"/>
    </location>
</feature>
<evidence type="ECO:0000256" key="5">
    <source>
        <dbReference type="ARBA" id="ARBA00022729"/>
    </source>
</evidence>
<evidence type="ECO:0000313" key="13">
    <source>
        <dbReference type="Proteomes" id="UP000827986"/>
    </source>
</evidence>
<dbReference type="InterPro" id="IPR008930">
    <property type="entry name" value="Terpenoid_cyclase/PrenylTrfase"/>
</dbReference>
<feature type="chain" id="PRO_5038387201" description="Anaphylatoxin-like domain-containing protein" evidence="10">
    <location>
        <begin position="26"/>
        <end position="1574"/>
    </location>
</feature>
<dbReference type="Gene3D" id="1.20.91.20">
    <property type="entry name" value="Anaphylotoxins (complement system)"/>
    <property type="match status" value="1"/>
</dbReference>
<dbReference type="InterPro" id="IPR002890">
    <property type="entry name" value="MG2"/>
</dbReference>
<evidence type="ECO:0000256" key="7">
    <source>
        <dbReference type="ARBA" id="ARBA00023157"/>
    </source>
</evidence>
<dbReference type="InterPro" id="IPR040839">
    <property type="entry name" value="MG4"/>
</dbReference>
<dbReference type="FunFam" id="2.60.40.10:FF:000155">
    <property type="entry name" value="complement C3 isoform X1"/>
    <property type="match status" value="1"/>
</dbReference>
<dbReference type="Pfam" id="PF00207">
    <property type="entry name" value="A2M"/>
    <property type="match status" value="1"/>
</dbReference>
<dbReference type="EMBL" id="JAHDVG010000475">
    <property type="protein sequence ID" value="KAH1176297.1"/>
    <property type="molecule type" value="Genomic_DNA"/>
</dbReference>
<dbReference type="SUPFAM" id="SSF47686">
    <property type="entry name" value="Anaphylotoxins (complement system)"/>
    <property type="match status" value="1"/>
</dbReference>
<dbReference type="InterPro" id="IPR041555">
    <property type="entry name" value="MG3"/>
</dbReference>
<dbReference type="PROSITE" id="PS01177">
    <property type="entry name" value="ANAPHYLATOXIN_1"/>
    <property type="match status" value="1"/>
</dbReference>
<organism evidence="12 13">
    <name type="scientific">Mauremys mutica</name>
    <name type="common">yellowpond turtle</name>
    <dbReference type="NCBI Taxonomy" id="74926"/>
    <lineage>
        <taxon>Eukaryota</taxon>
        <taxon>Metazoa</taxon>
        <taxon>Chordata</taxon>
        <taxon>Craniata</taxon>
        <taxon>Vertebrata</taxon>
        <taxon>Euteleostomi</taxon>
        <taxon>Archelosauria</taxon>
        <taxon>Testudinata</taxon>
        <taxon>Testudines</taxon>
        <taxon>Cryptodira</taxon>
        <taxon>Durocryptodira</taxon>
        <taxon>Testudinoidea</taxon>
        <taxon>Geoemydidae</taxon>
        <taxon>Geoemydinae</taxon>
        <taxon>Mauremys</taxon>
    </lineage>
</organism>
<dbReference type="FunFam" id="2.60.40.1930:FF:000001">
    <property type="entry name" value="CD109 isoform 3"/>
    <property type="match status" value="1"/>
</dbReference>
<dbReference type="Pfam" id="PF17791">
    <property type="entry name" value="MG3"/>
    <property type="match status" value="1"/>
</dbReference>
<dbReference type="SMART" id="SM01360">
    <property type="entry name" value="A2M"/>
    <property type="match status" value="1"/>
</dbReference>
<dbReference type="GO" id="GO:0005615">
    <property type="term" value="C:extracellular space"/>
    <property type="evidence" value="ECO:0007669"/>
    <property type="project" value="InterPro"/>
</dbReference>
<evidence type="ECO:0000313" key="12">
    <source>
        <dbReference type="EMBL" id="KAH1176297.1"/>
    </source>
</evidence>
<dbReference type="Pfam" id="PF07678">
    <property type="entry name" value="TED_complement"/>
    <property type="match status" value="1"/>
</dbReference>
<dbReference type="Pfam" id="PF01821">
    <property type="entry name" value="ANATO"/>
    <property type="match status" value="1"/>
</dbReference>
<comment type="caution">
    <text evidence="12">The sequence shown here is derived from an EMBL/GenBank/DDBJ whole genome shotgun (WGS) entry which is preliminary data.</text>
</comment>
<dbReference type="InterPro" id="IPR000020">
    <property type="entry name" value="Anaphylatoxin/fibulin"/>
</dbReference>
<dbReference type="Pfam" id="PF07703">
    <property type="entry name" value="A2M_BRD"/>
    <property type="match status" value="1"/>
</dbReference>
<feature type="region of interest" description="Disordered" evidence="9">
    <location>
        <begin position="1427"/>
        <end position="1448"/>
    </location>
</feature>
<dbReference type="Proteomes" id="UP000827986">
    <property type="component" value="Unassembled WGS sequence"/>
</dbReference>
<dbReference type="GO" id="GO:0004867">
    <property type="term" value="F:serine-type endopeptidase inhibitor activity"/>
    <property type="evidence" value="ECO:0007669"/>
    <property type="project" value="UniProtKB-KW"/>
</dbReference>
<protein>
    <recommendedName>
        <fullName evidence="11">Anaphylatoxin-like domain-containing protein</fullName>
    </recommendedName>
</protein>
<evidence type="ECO:0000256" key="6">
    <source>
        <dbReference type="ARBA" id="ARBA00022900"/>
    </source>
</evidence>
<dbReference type="InterPro" id="IPR047565">
    <property type="entry name" value="Alpha-macroglob_thiol-ester_cl"/>
</dbReference>
<dbReference type="SMART" id="SM01419">
    <property type="entry name" value="Thiol-ester_cl"/>
    <property type="match status" value="1"/>
</dbReference>
<gene>
    <name evidence="12" type="ORF">KIL84_021031</name>
</gene>
<keyword evidence="7" id="KW-1015">Disulfide bond</keyword>
<dbReference type="Pfam" id="PF01835">
    <property type="entry name" value="MG2"/>
    <property type="match status" value="1"/>
</dbReference>
<keyword evidence="13" id="KW-1185">Reference proteome</keyword>
<dbReference type="CDD" id="cd02896">
    <property type="entry name" value="complement_C3_C4_C5"/>
    <property type="match status" value="1"/>
</dbReference>
<evidence type="ECO:0000256" key="8">
    <source>
        <dbReference type="ARBA" id="ARBA00023180"/>
    </source>
</evidence>
<evidence type="ECO:0000256" key="9">
    <source>
        <dbReference type="SAM" id="MobiDB-lite"/>
    </source>
</evidence>
<dbReference type="InterPro" id="IPR011626">
    <property type="entry name" value="Alpha-macroglobulin_TED"/>
</dbReference>
<dbReference type="InterPro" id="IPR013783">
    <property type="entry name" value="Ig-like_fold"/>
</dbReference>
<dbReference type="Gene3D" id="2.20.130.20">
    <property type="match status" value="1"/>
</dbReference>
<dbReference type="InterPro" id="IPR050473">
    <property type="entry name" value="A2M/Complement_sys"/>
</dbReference>
<evidence type="ECO:0000256" key="2">
    <source>
        <dbReference type="ARBA" id="ARBA00010952"/>
    </source>
</evidence>
<comment type="similarity">
    <text evidence="2">Belongs to the protease inhibitor I39 (alpha-2-macroglobulin) family.</text>
</comment>
<keyword evidence="6" id="KW-0722">Serine protease inhibitor</keyword>
<dbReference type="SMART" id="SM00104">
    <property type="entry name" value="ANATO"/>
    <property type="match status" value="1"/>
</dbReference>
<evidence type="ECO:0000256" key="10">
    <source>
        <dbReference type="SAM" id="SignalP"/>
    </source>
</evidence>
<dbReference type="Gene3D" id="2.60.40.690">
    <property type="entry name" value="Alpha-macroglobulin, receptor-binding domain"/>
    <property type="match status" value="1"/>
</dbReference>
<evidence type="ECO:0000256" key="1">
    <source>
        <dbReference type="ARBA" id="ARBA00004613"/>
    </source>
</evidence>